<dbReference type="GO" id="GO:0000287">
    <property type="term" value="F:magnesium ion binding"/>
    <property type="evidence" value="ECO:0007669"/>
    <property type="project" value="UniProtKB-UniRule"/>
</dbReference>
<dbReference type="GO" id="GO:0090729">
    <property type="term" value="F:toxin activity"/>
    <property type="evidence" value="ECO:0007669"/>
    <property type="project" value="UniProtKB-KW"/>
</dbReference>
<keyword evidence="11" id="KW-1185">Reference proteome</keyword>
<keyword evidence="5 8" id="KW-0378">Hydrolase</keyword>
<keyword evidence="4 8" id="KW-0479">Metal-binding</keyword>
<dbReference type="EMBL" id="SMSJ01000018">
    <property type="protein sequence ID" value="TDH61757.1"/>
    <property type="molecule type" value="Genomic_DNA"/>
</dbReference>
<name>A0A4R5QGX4_9PROT</name>
<dbReference type="Gene3D" id="3.40.50.1010">
    <property type="entry name" value="5'-nuclease"/>
    <property type="match status" value="1"/>
</dbReference>
<dbReference type="InterPro" id="IPR029060">
    <property type="entry name" value="PIN-like_dom_sf"/>
</dbReference>
<dbReference type="InterPro" id="IPR002716">
    <property type="entry name" value="PIN_dom"/>
</dbReference>
<comment type="function">
    <text evidence="8">Toxic component of a toxin-antitoxin (TA) system. An RNase.</text>
</comment>
<evidence type="ECO:0000256" key="7">
    <source>
        <dbReference type="ARBA" id="ARBA00038093"/>
    </source>
</evidence>
<dbReference type="PANTHER" id="PTHR33653">
    <property type="entry name" value="RIBONUCLEASE VAPC2"/>
    <property type="match status" value="1"/>
</dbReference>
<keyword evidence="8" id="KW-0800">Toxin</keyword>
<organism evidence="10 11">
    <name type="scientific">Dankookia rubra</name>
    <dbReference type="NCBI Taxonomy" id="1442381"/>
    <lineage>
        <taxon>Bacteria</taxon>
        <taxon>Pseudomonadati</taxon>
        <taxon>Pseudomonadota</taxon>
        <taxon>Alphaproteobacteria</taxon>
        <taxon>Acetobacterales</taxon>
        <taxon>Roseomonadaceae</taxon>
        <taxon>Dankookia</taxon>
    </lineage>
</organism>
<feature type="binding site" evidence="8">
    <location>
        <position position="5"/>
    </location>
    <ligand>
        <name>Mg(2+)</name>
        <dbReference type="ChEBI" id="CHEBI:18420"/>
    </ligand>
</feature>
<gene>
    <name evidence="8" type="primary">vapC</name>
    <name evidence="10" type="ORF">E2C06_15150</name>
</gene>
<dbReference type="OrthoDB" id="9811788at2"/>
<evidence type="ECO:0000313" key="10">
    <source>
        <dbReference type="EMBL" id="TDH61757.1"/>
    </source>
</evidence>
<evidence type="ECO:0000256" key="1">
    <source>
        <dbReference type="ARBA" id="ARBA00001946"/>
    </source>
</evidence>
<evidence type="ECO:0000256" key="3">
    <source>
        <dbReference type="ARBA" id="ARBA00022722"/>
    </source>
</evidence>
<accession>A0A4R5QGX4</accession>
<dbReference type="GO" id="GO:0016787">
    <property type="term" value="F:hydrolase activity"/>
    <property type="evidence" value="ECO:0007669"/>
    <property type="project" value="UniProtKB-KW"/>
</dbReference>
<dbReference type="SUPFAM" id="SSF88723">
    <property type="entry name" value="PIN domain-like"/>
    <property type="match status" value="1"/>
</dbReference>
<dbReference type="HAMAP" id="MF_00265">
    <property type="entry name" value="VapC_Nob1"/>
    <property type="match status" value="1"/>
</dbReference>
<comment type="cofactor">
    <cofactor evidence="1 8">
        <name>Mg(2+)</name>
        <dbReference type="ChEBI" id="CHEBI:18420"/>
    </cofactor>
</comment>
<keyword evidence="2 8" id="KW-1277">Toxin-antitoxin system</keyword>
<sequence>MIAVDTSVLVDVIRRADTPAARAFARLADAEILVIGDIVLLEVLQGSSSERRAREAEAWLRRFEVVAMLDDALAAQAAAHCRRLRGLGVTPRSIADLVIASWCIAHAVPLLQRDRDFALMAEHLGLQLVAA</sequence>
<evidence type="ECO:0000313" key="11">
    <source>
        <dbReference type="Proteomes" id="UP000295096"/>
    </source>
</evidence>
<dbReference type="InterPro" id="IPR050556">
    <property type="entry name" value="Type_II_TA_system_RNase"/>
</dbReference>
<reference evidence="10 11" key="1">
    <citation type="journal article" date="2016" name="J. Microbiol.">
        <title>Dankookia rubra gen. nov., sp. nov., an alphaproteobacterium isolated from sediment of a shallow stream.</title>
        <authorList>
            <person name="Kim W.H."/>
            <person name="Kim D.H."/>
            <person name="Kang K."/>
            <person name="Ahn T.Y."/>
        </authorList>
    </citation>
    <scope>NUCLEOTIDE SEQUENCE [LARGE SCALE GENOMIC DNA]</scope>
    <source>
        <strain evidence="10 11">JCM30602</strain>
    </source>
</reference>
<comment type="similarity">
    <text evidence="7 8">Belongs to the PINc/VapC protein family.</text>
</comment>
<dbReference type="Proteomes" id="UP000295096">
    <property type="component" value="Unassembled WGS sequence"/>
</dbReference>
<keyword evidence="3 8" id="KW-0540">Nuclease</keyword>
<dbReference type="PANTHER" id="PTHR33653:SF1">
    <property type="entry name" value="RIBONUCLEASE VAPC2"/>
    <property type="match status" value="1"/>
</dbReference>
<proteinExistence type="inferred from homology"/>
<dbReference type="Pfam" id="PF01850">
    <property type="entry name" value="PIN"/>
    <property type="match status" value="1"/>
</dbReference>
<dbReference type="GO" id="GO:0004540">
    <property type="term" value="F:RNA nuclease activity"/>
    <property type="evidence" value="ECO:0007669"/>
    <property type="project" value="InterPro"/>
</dbReference>
<feature type="domain" description="PIN" evidence="9">
    <location>
        <begin position="2"/>
        <end position="121"/>
    </location>
</feature>
<keyword evidence="6 8" id="KW-0460">Magnesium</keyword>
<feature type="binding site" evidence="8">
    <location>
        <position position="96"/>
    </location>
    <ligand>
        <name>Mg(2+)</name>
        <dbReference type="ChEBI" id="CHEBI:18420"/>
    </ligand>
</feature>
<dbReference type="InterPro" id="IPR022907">
    <property type="entry name" value="VapC_family"/>
</dbReference>
<dbReference type="EC" id="3.1.-.-" evidence="8"/>
<evidence type="ECO:0000259" key="9">
    <source>
        <dbReference type="Pfam" id="PF01850"/>
    </source>
</evidence>
<comment type="caution">
    <text evidence="10">The sequence shown here is derived from an EMBL/GenBank/DDBJ whole genome shotgun (WGS) entry which is preliminary data.</text>
</comment>
<evidence type="ECO:0000256" key="6">
    <source>
        <dbReference type="ARBA" id="ARBA00022842"/>
    </source>
</evidence>
<evidence type="ECO:0000256" key="8">
    <source>
        <dbReference type="HAMAP-Rule" id="MF_00265"/>
    </source>
</evidence>
<evidence type="ECO:0000256" key="4">
    <source>
        <dbReference type="ARBA" id="ARBA00022723"/>
    </source>
</evidence>
<evidence type="ECO:0000256" key="5">
    <source>
        <dbReference type="ARBA" id="ARBA00022801"/>
    </source>
</evidence>
<dbReference type="AlphaFoldDB" id="A0A4R5QGX4"/>
<evidence type="ECO:0000256" key="2">
    <source>
        <dbReference type="ARBA" id="ARBA00022649"/>
    </source>
</evidence>
<protein>
    <recommendedName>
        <fullName evidence="8">Ribonuclease VapC</fullName>
        <shortName evidence="8">RNase VapC</shortName>
        <ecNumber evidence="8">3.1.-.-</ecNumber>
    </recommendedName>
    <alternativeName>
        <fullName evidence="8">Toxin VapC</fullName>
    </alternativeName>
</protein>